<evidence type="ECO:0000313" key="2">
    <source>
        <dbReference type="Proteomes" id="UP000796880"/>
    </source>
</evidence>
<sequence length="129" mass="14863">MERFMAATASTSQPKAKKETWDKIYVVLQPVNRRRRMEAAENYLGNIMGTAASFPCMETNYKDHEDGSVNAVSQMRDSKKKIIINADEYVKNLKESDEHLERFKRFSTKVRDGEINLVVLHLKNVPNAQ</sequence>
<organism evidence="1 2">
    <name type="scientific">Rhamnella rubrinervis</name>
    <dbReference type="NCBI Taxonomy" id="2594499"/>
    <lineage>
        <taxon>Eukaryota</taxon>
        <taxon>Viridiplantae</taxon>
        <taxon>Streptophyta</taxon>
        <taxon>Embryophyta</taxon>
        <taxon>Tracheophyta</taxon>
        <taxon>Spermatophyta</taxon>
        <taxon>Magnoliopsida</taxon>
        <taxon>eudicotyledons</taxon>
        <taxon>Gunneridae</taxon>
        <taxon>Pentapetalae</taxon>
        <taxon>rosids</taxon>
        <taxon>fabids</taxon>
        <taxon>Rosales</taxon>
        <taxon>Rhamnaceae</taxon>
        <taxon>rhamnoid group</taxon>
        <taxon>Rhamneae</taxon>
        <taxon>Rhamnella</taxon>
    </lineage>
</organism>
<dbReference type="Proteomes" id="UP000796880">
    <property type="component" value="Unassembled WGS sequence"/>
</dbReference>
<dbReference type="EMBL" id="VOIH02000010">
    <property type="protein sequence ID" value="KAF3435169.1"/>
    <property type="molecule type" value="Genomic_DNA"/>
</dbReference>
<proteinExistence type="predicted"/>
<accession>A0A8K0DW79</accession>
<reference evidence="1" key="1">
    <citation type="submission" date="2020-03" db="EMBL/GenBank/DDBJ databases">
        <title>A high-quality chromosome-level genome assembly of a woody plant with both climbing and erect habits, Rhamnella rubrinervis.</title>
        <authorList>
            <person name="Lu Z."/>
            <person name="Yang Y."/>
            <person name="Zhu X."/>
            <person name="Sun Y."/>
        </authorList>
    </citation>
    <scope>NUCLEOTIDE SEQUENCE</scope>
    <source>
        <strain evidence="1">BYM</strain>
        <tissue evidence="1">Leaf</tissue>
    </source>
</reference>
<keyword evidence="2" id="KW-1185">Reference proteome</keyword>
<dbReference type="Gene3D" id="3.30.559.10">
    <property type="entry name" value="Chloramphenicol acetyltransferase-like domain"/>
    <property type="match status" value="1"/>
</dbReference>
<evidence type="ECO:0000313" key="1">
    <source>
        <dbReference type="EMBL" id="KAF3435169.1"/>
    </source>
</evidence>
<name>A0A8K0DW79_9ROSA</name>
<comment type="caution">
    <text evidence="1">The sequence shown here is derived from an EMBL/GenBank/DDBJ whole genome shotgun (WGS) entry which is preliminary data.</text>
</comment>
<protein>
    <submittedName>
        <fullName evidence="1">Uncharacterized protein</fullName>
    </submittedName>
</protein>
<dbReference type="AlphaFoldDB" id="A0A8K0DW79"/>
<dbReference type="InterPro" id="IPR023213">
    <property type="entry name" value="CAT-like_dom_sf"/>
</dbReference>
<gene>
    <name evidence="1" type="ORF">FNV43_RR22256</name>
</gene>